<dbReference type="AlphaFoldDB" id="A0A7S4EXN2"/>
<protein>
    <submittedName>
        <fullName evidence="1">Uncharacterized protein</fullName>
    </submittedName>
</protein>
<sequence>MRRAAHLAPRFGGVASSPPIHARATTRTWLPECTSMYVQLKARLRGNIPVVRLYEHKGNFVTCEHMRVCSHTCVLTHRCPCVRARRISLCLEPRLTNPLCRQLLSQIAQSAYDKGVKAINTYIELGNEGLGLQFSPLDIID</sequence>
<accession>A0A7S4EXN2</accession>
<organism evidence="1">
    <name type="scientific">Chrysotila carterae</name>
    <name type="common">Marine alga</name>
    <name type="synonym">Syracosphaera carterae</name>
    <dbReference type="NCBI Taxonomy" id="13221"/>
    <lineage>
        <taxon>Eukaryota</taxon>
        <taxon>Haptista</taxon>
        <taxon>Haptophyta</taxon>
        <taxon>Prymnesiophyceae</taxon>
        <taxon>Isochrysidales</taxon>
        <taxon>Isochrysidaceae</taxon>
        <taxon>Chrysotila</taxon>
    </lineage>
</organism>
<dbReference type="EMBL" id="HBIZ01019963">
    <property type="protein sequence ID" value="CAE0759950.1"/>
    <property type="molecule type" value="Transcribed_RNA"/>
</dbReference>
<evidence type="ECO:0000313" key="1">
    <source>
        <dbReference type="EMBL" id="CAE0759950.1"/>
    </source>
</evidence>
<reference evidence="1" key="1">
    <citation type="submission" date="2021-01" db="EMBL/GenBank/DDBJ databases">
        <authorList>
            <person name="Corre E."/>
            <person name="Pelletier E."/>
            <person name="Niang G."/>
            <person name="Scheremetjew M."/>
            <person name="Finn R."/>
            <person name="Kale V."/>
            <person name="Holt S."/>
            <person name="Cochrane G."/>
            <person name="Meng A."/>
            <person name="Brown T."/>
            <person name="Cohen L."/>
        </authorList>
    </citation>
    <scope>NUCLEOTIDE SEQUENCE</scope>
    <source>
        <strain evidence="1">CCMP645</strain>
    </source>
</reference>
<proteinExistence type="predicted"/>
<name>A0A7S4EXN2_CHRCT</name>
<gene>
    <name evidence="1" type="ORF">PCAR00345_LOCUS12556</name>
</gene>